<dbReference type="EMBL" id="JBBPCC010000019">
    <property type="protein sequence ID" value="MEK8131179.1"/>
    <property type="molecule type" value="Genomic_DNA"/>
</dbReference>
<evidence type="ECO:0000256" key="4">
    <source>
        <dbReference type="SAM" id="MobiDB-lite"/>
    </source>
</evidence>
<organism evidence="6 7">
    <name type="scientific">Paenibacillus filicis</name>
    <dbReference type="NCBI Taxonomy" id="669464"/>
    <lineage>
        <taxon>Bacteria</taxon>
        <taxon>Bacillati</taxon>
        <taxon>Bacillota</taxon>
        <taxon>Bacilli</taxon>
        <taxon>Bacillales</taxon>
        <taxon>Paenibacillaceae</taxon>
        <taxon>Paenibacillus</taxon>
    </lineage>
</organism>
<keyword evidence="3" id="KW-0804">Transcription</keyword>
<feature type="domain" description="HTH araC/xylS-type" evidence="5">
    <location>
        <begin position="192"/>
        <end position="290"/>
    </location>
</feature>
<reference evidence="6 7" key="1">
    <citation type="submission" date="2024-04" db="EMBL/GenBank/DDBJ databases">
        <title>draft genome sequnece of Paenibacillus filicis.</title>
        <authorList>
            <person name="Kim D.-U."/>
        </authorList>
    </citation>
    <scope>NUCLEOTIDE SEQUENCE [LARGE SCALE GENOMIC DNA]</scope>
    <source>
        <strain evidence="6 7">KACC14197</strain>
    </source>
</reference>
<dbReference type="PROSITE" id="PS01124">
    <property type="entry name" value="HTH_ARAC_FAMILY_2"/>
    <property type="match status" value="1"/>
</dbReference>
<evidence type="ECO:0000259" key="5">
    <source>
        <dbReference type="PROSITE" id="PS01124"/>
    </source>
</evidence>
<comment type="caution">
    <text evidence="6">The sequence shown here is derived from an EMBL/GenBank/DDBJ whole genome shotgun (WGS) entry which is preliminary data.</text>
</comment>
<dbReference type="RefSeq" id="WP_341418310.1">
    <property type="nucleotide sequence ID" value="NZ_JBBPCC010000019.1"/>
</dbReference>
<feature type="compositionally biased region" description="Low complexity" evidence="4">
    <location>
        <begin position="101"/>
        <end position="115"/>
    </location>
</feature>
<evidence type="ECO:0000256" key="2">
    <source>
        <dbReference type="ARBA" id="ARBA00023125"/>
    </source>
</evidence>
<proteinExistence type="predicted"/>
<keyword evidence="7" id="KW-1185">Reference proteome</keyword>
<dbReference type="Pfam" id="PF12833">
    <property type="entry name" value="HTH_18"/>
    <property type="match status" value="1"/>
</dbReference>
<dbReference type="InterPro" id="IPR037923">
    <property type="entry name" value="HTH-like"/>
</dbReference>
<gene>
    <name evidence="6" type="ORF">WMW72_25055</name>
</gene>
<dbReference type="PROSITE" id="PS00041">
    <property type="entry name" value="HTH_ARAC_FAMILY_1"/>
    <property type="match status" value="1"/>
</dbReference>
<evidence type="ECO:0000256" key="3">
    <source>
        <dbReference type="ARBA" id="ARBA00023163"/>
    </source>
</evidence>
<evidence type="ECO:0000313" key="6">
    <source>
        <dbReference type="EMBL" id="MEK8131179.1"/>
    </source>
</evidence>
<keyword evidence="2" id="KW-0238">DNA-binding</keyword>
<dbReference type="Proteomes" id="UP001469365">
    <property type="component" value="Unassembled WGS sequence"/>
</dbReference>
<dbReference type="PANTHER" id="PTHR43280">
    <property type="entry name" value="ARAC-FAMILY TRANSCRIPTIONAL REGULATOR"/>
    <property type="match status" value="1"/>
</dbReference>
<evidence type="ECO:0000313" key="7">
    <source>
        <dbReference type="Proteomes" id="UP001469365"/>
    </source>
</evidence>
<dbReference type="SUPFAM" id="SSF51215">
    <property type="entry name" value="Regulatory protein AraC"/>
    <property type="match status" value="1"/>
</dbReference>
<dbReference type="Gene3D" id="1.10.10.60">
    <property type="entry name" value="Homeodomain-like"/>
    <property type="match status" value="2"/>
</dbReference>
<dbReference type="InterPro" id="IPR018062">
    <property type="entry name" value="HTH_AraC-typ_CS"/>
</dbReference>
<keyword evidence="1" id="KW-0805">Transcription regulation</keyword>
<dbReference type="SMART" id="SM00342">
    <property type="entry name" value="HTH_ARAC"/>
    <property type="match status" value="1"/>
</dbReference>
<evidence type="ECO:0000256" key="1">
    <source>
        <dbReference type="ARBA" id="ARBA00023015"/>
    </source>
</evidence>
<dbReference type="InterPro" id="IPR009057">
    <property type="entry name" value="Homeodomain-like_sf"/>
</dbReference>
<dbReference type="PANTHER" id="PTHR43280:SF10">
    <property type="entry name" value="REGULATORY PROTEIN POCR"/>
    <property type="match status" value="1"/>
</dbReference>
<feature type="region of interest" description="Disordered" evidence="4">
    <location>
        <begin position="88"/>
        <end position="115"/>
    </location>
</feature>
<accession>A0ABU9DQN5</accession>
<dbReference type="SUPFAM" id="SSF46689">
    <property type="entry name" value="Homeodomain-like"/>
    <property type="match status" value="2"/>
</dbReference>
<protein>
    <submittedName>
        <fullName evidence="6">AraC family transcriptional regulator</fullName>
    </submittedName>
</protein>
<dbReference type="InterPro" id="IPR018060">
    <property type="entry name" value="HTH_AraC"/>
</dbReference>
<sequence length="296" mass="33338">MLIVKSVTHHAGSMPWFEESGTESGVWTLIMVGYGKCVYWLEEEKVLLEKGDALLIPAGTEFYGKSIPSLSHEKYVVTFLPDPAKFPAEHPKKSSGLPDNPAELPAQPAAPAPHAEALSPTLPLLQLSDHAHLRPGPSDLLLGRLQTLHEDWTERRTYREVLAEALLLEALVLLNREWDRGPRSSAKHKLAEQMKVYIKTHYRRKLTKDELGATTGKSPNYCAALFREMTGQTIGDYVHATRVKTAVSMLRHSQLTVGDISEYVGYADASYFHRIFRRITGHPPSFYMREREEPQP</sequence>
<name>A0ABU9DQN5_9BACL</name>